<dbReference type="RefSeq" id="WP_346041350.1">
    <property type="nucleotide sequence ID" value="NZ_BAAACP010000001.1"/>
</dbReference>
<dbReference type="Proteomes" id="UP001400965">
    <property type="component" value="Unassembled WGS sequence"/>
</dbReference>
<reference evidence="1 2" key="1">
    <citation type="journal article" date="2019" name="Int. J. Syst. Evol. Microbiol.">
        <title>The Global Catalogue of Microorganisms (GCM) 10K type strain sequencing project: providing services to taxonomists for standard genome sequencing and annotation.</title>
        <authorList>
            <consortium name="The Broad Institute Genomics Platform"/>
            <consortium name="The Broad Institute Genome Sequencing Center for Infectious Disease"/>
            <person name="Wu L."/>
            <person name="Ma J."/>
        </authorList>
    </citation>
    <scope>NUCLEOTIDE SEQUENCE [LARGE SCALE GENOMIC DNA]</scope>
    <source>
        <strain evidence="1 2">JCM 6486</strain>
    </source>
</reference>
<dbReference type="EMBL" id="BAAACP010000001">
    <property type="protein sequence ID" value="GAA0861431.1"/>
    <property type="molecule type" value="Genomic_DNA"/>
</dbReference>
<gene>
    <name evidence="1" type="ORF">GCM10008917_02730</name>
</gene>
<accession>A0ABN1LX13</accession>
<organism evidence="1 2">
    <name type="scientific">Paraclostridium tenue</name>
    <dbReference type="NCBI Taxonomy" id="1737"/>
    <lineage>
        <taxon>Bacteria</taxon>
        <taxon>Bacillati</taxon>
        <taxon>Bacillota</taxon>
        <taxon>Clostridia</taxon>
        <taxon>Peptostreptococcales</taxon>
        <taxon>Peptostreptococcaceae</taxon>
        <taxon>Paraclostridium</taxon>
    </lineage>
</organism>
<evidence type="ECO:0000313" key="1">
    <source>
        <dbReference type="EMBL" id="GAA0861431.1"/>
    </source>
</evidence>
<proteinExistence type="predicted"/>
<sequence length="61" mass="7007">MSVELYNIATLNNAKVDLMPDNDAVWYIDYNMENICDKCNLQIGTLKITQFLLHVGKLVFV</sequence>
<name>A0ABN1LX13_9FIRM</name>
<evidence type="ECO:0000313" key="2">
    <source>
        <dbReference type="Proteomes" id="UP001400965"/>
    </source>
</evidence>
<comment type="caution">
    <text evidence="1">The sequence shown here is derived from an EMBL/GenBank/DDBJ whole genome shotgun (WGS) entry which is preliminary data.</text>
</comment>
<protein>
    <submittedName>
        <fullName evidence="1">Uncharacterized protein</fullName>
    </submittedName>
</protein>
<keyword evidence="2" id="KW-1185">Reference proteome</keyword>